<dbReference type="Proteomes" id="UP000314960">
    <property type="component" value="Chromosome"/>
</dbReference>
<gene>
    <name evidence="3" type="ORF">BSQ49_11620</name>
</gene>
<dbReference type="SUPFAM" id="SSF55008">
    <property type="entry name" value="HMA, heavy metal-associated domain"/>
    <property type="match status" value="1"/>
</dbReference>
<dbReference type="KEGG" id="lhw:BSQ49_11620"/>
<protein>
    <recommendedName>
        <fullName evidence="2">HMA domain-containing protein</fullName>
    </recommendedName>
</protein>
<evidence type="ECO:0000313" key="4">
    <source>
        <dbReference type="Proteomes" id="UP000314960"/>
    </source>
</evidence>
<dbReference type="InterPro" id="IPR036163">
    <property type="entry name" value="HMA_dom_sf"/>
</dbReference>
<reference evidence="3 4" key="1">
    <citation type="submission" date="2016-11" db="EMBL/GenBank/DDBJ databases">
        <title>Interaction between Lactobacillus species and yeast in water kefir.</title>
        <authorList>
            <person name="Behr J."/>
            <person name="Xu D."/>
            <person name="Vogel R.F."/>
        </authorList>
    </citation>
    <scope>NUCLEOTIDE SEQUENCE [LARGE SCALE GENOMIC DNA]</scope>
    <source>
        <strain evidence="3 4">TMW 1.1822</strain>
    </source>
</reference>
<dbReference type="GO" id="GO:0046872">
    <property type="term" value="F:metal ion binding"/>
    <property type="evidence" value="ECO:0007669"/>
    <property type="project" value="UniProtKB-KW"/>
</dbReference>
<dbReference type="AlphaFoldDB" id="A0A3S6QRT6"/>
<feature type="domain" description="HMA" evidence="2">
    <location>
        <begin position="9"/>
        <end position="65"/>
    </location>
</feature>
<accession>A0A3S6QRT6</accession>
<name>A0A3S6QRT6_9LACO</name>
<dbReference type="RefSeq" id="WP_141055500.1">
    <property type="nucleotide sequence ID" value="NZ_CP018176.1"/>
</dbReference>
<evidence type="ECO:0000259" key="2">
    <source>
        <dbReference type="Pfam" id="PF00403"/>
    </source>
</evidence>
<keyword evidence="1" id="KW-0479">Metal-binding</keyword>
<dbReference type="Gene3D" id="3.30.70.100">
    <property type="match status" value="1"/>
</dbReference>
<dbReference type="InterPro" id="IPR017969">
    <property type="entry name" value="Heavy-metal-associated_CS"/>
</dbReference>
<sequence length="76" mass="8410">MTKVTMYLGELTCPSCLTKIQTALKKQGVAEVKVLFNTGKVIIRVNGERPTAAVLEQVITDLGYKVMKVRVKEEAK</sequence>
<dbReference type="EMBL" id="CP018176">
    <property type="protein sequence ID" value="AUJ30778.1"/>
    <property type="molecule type" value="Genomic_DNA"/>
</dbReference>
<proteinExistence type="predicted"/>
<dbReference type="InterPro" id="IPR006121">
    <property type="entry name" value="HMA_dom"/>
</dbReference>
<evidence type="ECO:0000313" key="3">
    <source>
        <dbReference type="EMBL" id="AUJ30778.1"/>
    </source>
</evidence>
<organism evidence="3 4">
    <name type="scientific">Liquorilactobacillus hordei</name>
    <dbReference type="NCBI Taxonomy" id="468911"/>
    <lineage>
        <taxon>Bacteria</taxon>
        <taxon>Bacillati</taxon>
        <taxon>Bacillota</taxon>
        <taxon>Bacilli</taxon>
        <taxon>Lactobacillales</taxon>
        <taxon>Lactobacillaceae</taxon>
        <taxon>Liquorilactobacillus</taxon>
    </lineage>
</organism>
<evidence type="ECO:0000256" key="1">
    <source>
        <dbReference type="ARBA" id="ARBA00022723"/>
    </source>
</evidence>
<dbReference type="Pfam" id="PF00403">
    <property type="entry name" value="HMA"/>
    <property type="match status" value="1"/>
</dbReference>
<dbReference type="PROSITE" id="PS01047">
    <property type="entry name" value="HMA_1"/>
    <property type="match status" value="1"/>
</dbReference>